<evidence type="ECO:0008006" key="8">
    <source>
        <dbReference type="Google" id="ProtNLM"/>
    </source>
</evidence>
<sequence>MSGSSILRLSVVALLLAAGPAAAQEQQYVLSEMDVTVHVRPDGGYEVQESIAYDFQQGAFSRAYRSVVREDAGALRAVAVTSPETSVDSVRTGETDGVRQVWWSFPDRSTPARFDVQYVLDEALYERGGRNVARLDVMADGAVVPTRTVDVQVILPGAFDLQRGDVVLRPDAGTVRREAGRIVASFHRDRVEEGDDLSVEVSFPKQAAGEHLPTTADFLLGLFLVVVGGAAGGVAAWRWRGPRPERTARRPPPDLDRPMAVALLGNRDGQAFLATLFDLARRGHVTLRHDREDQAFGTTDVVRLETHPAPDDLSDFERRLVDTLGEYETLDDFWSDTRSFRSDVMSDVRGVLFERGWMENHTVRSGLLLGGALVALFGGFAAVVTGDSALRFYLLFGGMGVSLGGFIAAVRQYTWTEDGARRAMALRAYLDHEKSEIERLRETSPARAAERLVDALPWLLLHDEVSRAWIEETKEALDAADEVPELPDGFVSLVETEESASAPVAAFLPVMTVMGAVESSSAGAAGATGAAGAAGTAGGGAAGGGAGAAGAA</sequence>
<feature type="chain" id="PRO_5040942755" description="DUF2207 domain-containing protein" evidence="3">
    <location>
        <begin position="24"/>
        <end position="552"/>
    </location>
</feature>
<keyword evidence="2" id="KW-0812">Transmembrane</keyword>
<evidence type="ECO:0000313" key="7">
    <source>
        <dbReference type="Proteomes" id="UP001155040"/>
    </source>
</evidence>
<gene>
    <name evidence="6" type="ORF">GGQ01_000346</name>
</gene>
<evidence type="ECO:0000259" key="4">
    <source>
        <dbReference type="Pfam" id="PF09972"/>
    </source>
</evidence>
<dbReference type="InterPro" id="IPR048389">
    <property type="entry name" value="YciQ-like_C"/>
</dbReference>
<keyword evidence="3" id="KW-0732">Signal</keyword>
<feature type="transmembrane region" description="Helical" evidence="2">
    <location>
        <begin position="392"/>
        <end position="414"/>
    </location>
</feature>
<feature type="transmembrane region" description="Helical" evidence="2">
    <location>
        <begin position="218"/>
        <end position="239"/>
    </location>
</feature>
<organism evidence="6 7">
    <name type="scientific">Salinibacter ruber</name>
    <dbReference type="NCBI Taxonomy" id="146919"/>
    <lineage>
        <taxon>Bacteria</taxon>
        <taxon>Pseudomonadati</taxon>
        <taxon>Rhodothermota</taxon>
        <taxon>Rhodothermia</taxon>
        <taxon>Rhodothermales</taxon>
        <taxon>Salinibacteraceae</taxon>
        <taxon>Salinibacter</taxon>
    </lineage>
</organism>
<feature type="region of interest" description="Disordered" evidence="1">
    <location>
        <begin position="526"/>
        <end position="552"/>
    </location>
</feature>
<dbReference type="RefSeq" id="WP_240315760.1">
    <property type="nucleotide sequence ID" value="NZ_CALTSI010000006.1"/>
</dbReference>
<keyword evidence="2" id="KW-1133">Transmembrane helix</keyword>
<evidence type="ECO:0000256" key="2">
    <source>
        <dbReference type="SAM" id="Phobius"/>
    </source>
</evidence>
<evidence type="ECO:0000256" key="3">
    <source>
        <dbReference type="SAM" id="SignalP"/>
    </source>
</evidence>
<dbReference type="Proteomes" id="UP001155040">
    <property type="component" value="Unassembled WGS sequence"/>
</dbReference>
<dbReference type="InterPro" id="IPR018702">
    <property type="entry name" value="DUF2207"/>
</dbReference>
<dbReference type="AlphaFoldDB" id="A0A9X2UII3"/>
<dbReference type="EMBL" id="JANUBF010000002">
    <property type="protein sequence ID" value="MCS4035302.1"/>
    <property type="molecule type" value="Genomic_DNA"/>
</dbReference>
<evidence type="ECO:0000256" key="1">
    <source>
        <dbReference type="SAM" id="MobiDB-lite"/>
    </source>
</evidence>
<feature type="signal peptide" evidence="3">
    <location>
        <begin position="1"/>
        <end position="23"/>
    </location>
</feature>
<feature type="compositionally biased region" description="Gly residues" evidence="1">
    <location>
        <begin position="535"/>
        <end position="552"/>
    </location>
</feature>
<protein>
    <recommendedName>
        <fullName evidence="8">DUF2207 domain-containing protein</fullName>
    </recommendedName>
</protein>
<feature type="domain" description="DUF2207" evidence="4">
    <location>
        <begin position="31"/>
        <end position="203"/>
    </location>
</feature>
<accession>A0A9X2UII3</accession>
<comment type="caution">
    <text evidence="6">The sequence shown here is derived from an EMBL/GenBank/DDBJ whole genome shotgun (WGS) entry which is preliminary data.</text>
</comment>
<proteinExistence type="predicted"/>
<feature type="transmembrane region" description="Helical" evidence="2">
    <location>
        <begin position="367"/>
        <end position="386"/>
    </location>
</feature>
<reference evidence="6" key="1">
    <citation type="submission" date="2022-08" db="EMBL/GenBank/DDBJ databases">
        <title>Genomic Encyclopedia of Type Strains, Phase V (KMG-V): Genome sequencing to study the core and pangenomes of soil and plant-associated prokaryotes.</title>
        <authorList>
            <person name="Whitman W."/>
        </authorList>
    </citation>
    <scope>NUCLEOTIDE SEQUENCE</scope>
    <source>
        <strain evidence="6">SP3012</strain>
    </source>
</reference>
<evidence type="ECO:0000313" key="6">
    <source>
        <dbReference type="EMBL" id="MCS4035302.1"/>
    </source>
</evidence>
<dbReference type="Pfam" id="PF20990">
    <property type="entry name" value="DUF2207_C"/>
    <property type="match status" value="1"/>
</dbReference>
<evidence type="ECO:0000259" key="5">
    <source>
        <dbReference type="Pfam" id="PF20990"/>
    </source>
</evidence>
<dbReference type="Pfam" id="PF09972">
    <property type="entry name" value="DUF2207"/>
    <property type="match status" value="1"/>
</dbReference>
<keyword evidence="2" id="KW-0472">Membrane</keyword>
<feature type="domain" description="Predicted membrane protein YciQ-like C-terminal" evidence="5">
    <location>
        <begin position="251"/>
        <end position="440"/>
    </location>
</feature>
<name>A0A9X2UII3_9BACT</name>